<protein>
    <submittedName>
        <fullName evidence="1">Uncharacterized protein</fullName>
    </submittedName>
</protein>
<sequence length="111" mass="12969">MIFLTKDNLEELRNTLLLVDGTSETVYLGAVIYLYVDSELRVRYYTYNFPNIKSFSYQVFNNSGFHNHWVSDTEKGATVVKIIASNVSPAEADQAREKHHKDIENYFIKRR</sequence>
<reference evidence="1 2" key="1">
    <citation type="journal article" date="2009" name="Virology">
        <title>T4 phages against Escherichia coli diarrhea: potential and problems.</title>
        <authorList>
            <person name="Denou E."/>
            <person name="Bruttin A."/>
            <person name="Barretto C."/>
            <person name="Ngom-Bru C."/>
            <person name="Brussow H."/>
            <person name="Zuber S."/>
        </authorList>
    </citation>
    <scope>NUCLEOTIDE SEQUENCE</scope>
</reference>
<name>C4MZ23_9CAUD</name>
<evidence type="ECO:0000313" key="1">
    <source>
        <dbReference type="EMBL" id="ACL78154.1"/>
    </source>
</evidence>
<organism evidence="1 2">
    <name type="scientific">Escherichia phage JSE</name>
    <dbReference type="NCBI Taxonomy" id="576789"/>
    <lineage>
        <taxon>Viruses</taxon>
        <taxon>Duplodnaviria</taxon>
        <taxon>Heunggongvirae</taxon>
        <taxon>Uroviricota</taxon>
        <taxon>Caudoviricetes</taxon>
        <taxon>Pantevenvirales</taxon>
        <taxon>Straboviridae</taxon>
        <taxon>Krischvirus</taxon>
        <taxon>Krischvirus jse</taxon>
    </lineage>
</organism>
<dbReference type="GeneID" id="7943245"/>
<dbReference type="Proteomes" id="UP000001474">
    <property type="component" value="Segment"/>
</dbReference>
<dbReference type="KEGG" id="vg:7943245"/>
<keyword evidence="2" id="KW-1185">Reference proteome</keyword>
<dbReference type="RefSeq" id="YP_002922277.1">
    <property type="nucleotide sequence ID" value="NC_012740.1"/>
</dbReference>
<proteinExistence type="predicted"/>
<dbReference type="EMBL" id="EU863408">
    <property type="protein sequence ID" value="ACL78154.1"/>
    <property type="molecule type" value="Genomic_DNA"/>
</dbReference>
<accession>C4MZ23</accession>
<evidence type="ECO:0000313" key="2">
    <source>
        <dbReference type="Proteomes" id="UP000001474"/>
    </source>
</evidence>
<gene>
    <name evidence="1" type="ORF">EpJSE_00205</name>
</gene>